<gene>
    <name evidence="8" type="ORF">IAB75_09350</name>
</gene>
<feature type="transmembrane region" description="Helical" evidence="6">
    <location>
        <begin position="108"/>
        <end position="128"/>
    </location>
</feature>
<evidence type="ECO:0000313" key="8">
    <source>
        <dbReference type="EMBL" id="MBO8484301.1"/>
    </source>
</evidence>
<reference evidence="8" key="1">
    <citation type="submission" date="2020-10" db="EMBL/GenBank/DDBJ databases">
        <authorList>
            <person name="Gilroy R."/>
        </authorList>
    </citation>
    <scope>NUCLEOTIDE SEQUENCE</scope>
    <source>
        <strain evidence="8">G3-8215</strain>
    </source>
</reference>
<evidence type="ECO:0000256" key="5">
    <source>
        <dbReference type="ARBA" id="ARBA00023136"/>
    </source>
</evidence>
<dbReference type="PANTHER" id="PTHR32322">
    <property type="entry name" value="INNER MEMBRANE TRANSPORTER"/>
    <property type="match status" value="1"/>
</dbReference>
<feature type="domain" description="EamA" evidence="7">
    <location>
        <begin position="164"/>
        <end position="299"/>
    </location>
</feature>
<keyword evidence="5 6" id="KW-0472">Membrane</keyword>
<name>A0A940IJ33_9BACT</name>
<evidence type="ECO:0000256" key="3">
    <source>
        <dbReference type="ARBA" id="ARBA00022692"/>
    </source>
</evidence>
<evidence type="ECO:0000256" key="6">
    <source>
        <dbReference type="SAM" id="Phobius"/>
    </source>
</evidence>
<dbReference type="GO" id="GO:0005886">
    <property type="term" value="C:plasma membrane"/>
    <property type="evidence" value="ECO:0007669"/>
    <property type="project" value="UniProtKB-SubCell"/>
</dbReference>
<feature type="transmembrane region" description="Helical" evidence="6">
    <location>
        <begin position="48"/>
        <end position="67"/>
    </location>
</feature>
<dbReference type="AlphaFoldDB" id="A0A940IJ33"/>
<dbReference type="PANTHER" id="PTHR32322:SF18">
    <property type="entry name" value="S-ADENOSYLMETHIONINE_S-ADENOSYLHOMOCYSTEINE TRANSPORTER"/>
    <property type="match status" value="1"/>
</dbReference>
<evidence type="ECO:0000256" key="1">
    <source>
        <dbReference type="ARBA" id="ARBA00004651"/>
    </source>
</evidence>
<keyword evidence="4 6" id="KW-1133">Transmembrane helix</keyword>
<protein>
    <submittedName>
        <fullName evidence="8">EamA family transporter</fullName>
    </submittedName>
</protein>
<dbReference type="InterPro" id="IPR050638">
    <property type="entry name" value="AA-Vitamin_Transporters"/>
</dbReference>
<accession>A0A940IJ33</accession>
<feature type="transmembrane region" description="Helical" evidence="6">
    <location>
        <begin position="260"/>
        <end position="278"/>
    </location>
</feature>
<comment type="subcellular location">
    <subcellularLocation>
        <location evidence="1">Cell membrane</location>
        <topology evidence="1">Multi-pass membrane protein</topology>
    </subcellularLocation>
</comment>
<proteinExistence type="predicted"/>
<dbReference type="EMBL" id="JADILV010000067">
    <property type="protein sequence ID" value="MBO8484301.1"/>
    <property type="molecule type" value="Genomic_DNA"/>
</dbReference>
<feature type="transmembrane region" description="Helical" evidence="6">
    <location>
        <begin position="228"/>
        <end position="248"/>
    </location>
</feature>
<dbReference type="Gene3D" id="1.10.3730.20">
    <property type="match status" value="2"/>
</dbReference>
<evidence type="ECO:0000256" key="4">
    <source>
        <dbReference type="ARBA" id="ARBA00022989"/>
    </source>
</evidence>
<dbReference type="Proteomes" id="UP000725002">
    <property type="component" value="Unassembled WGS sequence"/>
</dbReference>
<feature type="transmembrane region" description="Helical" evidence="6">
    <location>
        <begin position="194"/>
        <end position="216"/>
    </location>
</feature>
<reference evidence="8" key="2">
    <citation type="journal article" date="2021" name="PeerJ">
        <title>Extensive microbial diversity within the chicken gut microbiome revealed by metagenomics and culture.</title>
        <authorList>
            <person name="Gilroy R."/>
            <person name="Ravi A."/>
            <person name="Getino M."/>
            <person name="Pursley I."/>
            <person name="Horton D.L."/>
            <person name="Alikhan N.F."/>
            <person name="Baker D."/>
            <person name="Gharbi K."/>
            <person name="Hall N."/>
            <person name="Watson M."/>
            <person name="Adriaenssens E.M."/>
            <person name="Foster-Nyarko E."/>
            <person name="Jarju S."/>
            <person name="Secka A."/>
            <person name="Antonio M."/>
            <person name="Oren A."/>
            <person name="Chaudhuri R.R."/>
            <person name="La Ragione R."/>
            <person name="Hildebrand F."/>
            <person name="Pallen M.J."/>
        </authorList>
    </citation>
    <scope>NUCLEOTIDE SEQUENCE</scope>
    <source>
        <strain evidence="8">G3-8215</strain>
    </source>
</reference>
<evidence type="ECO:0000256" key="2">
    <source>
        <dbReference type="ARBA" id="ARBA00022475"/>
    </source>
</evidence>
<organism evidence="8 9">
    <name type="scientific">Candidatus Cryptobacteroides avicola</name>
    <dbReference type="NCBI Taxonomy" id="2840757"/>
    <lineage>
        <taxon>Bacteria</taxon>
        <taxon>Pseudomonadati</taxon>
        <taxon>Bacteroidota</taxon>
        <taxon>Bacteroidia</taxon>
        <taxon>Bacteroidales</taxon>
        <taxon>Candidatus Cryptobacteroides</taxon>
    </lineage>
</organism>
<keyword evidence="3 6" id="KW-0812">Transmembrane</keyword>
<dbReference type="InterPro" id="IPR037185">
    <property type="entry name" value="EmrE-like"/>
</dbReference>
<feature type="transmembrane region" description="Helical" evidence="6">
    <location>
        <begin position="135"/>
        <end position="156"/>
    </location>
</feature>
<dbReference type="InterPro" id="IPR000620">
    <property type="entry name" value="EamA_dom"/>
</dbReference>
<feature type="transmembrane region" description="Helical" evidence="6">
    <location>
        <begin position="284"/>
        <end position="302"/>
    </location>
</feature>
<feature type="domain" description="EamA" evidence="7">
    <location>
        <begin position="21"/>
        <end position="152"/>
    </location>
</feature>
<feature type="transmembrane region" description="Helical" evidence="6">
    <location>
        <begin position="16"/>
        <end position="36"/>
    </location>
</feature>
<feature type="transmembrane region" description="Helical" evidence="6">
    <location>
        <begin position="162"/>
        <end position="182"/>
    </location>
</feature>
<dbReference type="SUPFAM" id="SSF103481">
    <property type="entry name" value="Multidrug resistance efflux transporter EmrE"/>
    <property type="match status" value="2"/>
</dbReference>
<feature type="transmembrane region" description="Helical" evidence="6">
    <location>
        <begin position="79"/>
        <end position="96"/>
    </location>
</feature>
<dbReference type="Pfam" id="PF00892">
    <property type="entry name" value="EamA"/>
    <property type="match status" value="2"/>
</dbReference>
<evidence type="ECO:0000259" key="7">
    <source>
        <dbReference type="Pfam" id="PF00892"/>
    </source>
</evidence>
<evidence type="ECO:0000313" key="9">
    <source>
        <dbReference type="Proteomes" id="UP000725002"/>
    </source>
</evidence>
<sequence>MKYRSIKNELGKNSKILVYTVSLFAIILWGISYIWTNQLISLDIPVTYFVFIRILIAGFVLFLLNAASGRIARIKRKDLPKFLLLALFEPFIYFICESYGVKETGSPTLSAMIIATIPIFSVGAGMIFFKEKVNFVNIIGILLCLTGIMLVVMSKGELGRHFMLGVVLLLIAVVSEVGHASVTKSLSGNYSSQVIVMYQFLIGSVYLLPLFIFKGISDFSPRYLSADVWYPIICLSVLCSSLAFSLWVSTIKSLGVAKSSIFSALIPVVAAVVAWMLGHESLNLRQFIGIAVSAAGVVLSQYSKKSRS</sequence>
<keyword evidence="2" id="KW-1003">Cell membrane</keyword>
<comment type="caution">
    <text evidence="8">The sequence shown here is derived from an EMBL/GenBank/DDBJ whole genome shotgun (WGS) entry which is preliminary data.</text>
</comment>